<dbReference type="Proteomes" id="UP000289323">
    <property type="component" value="Unassembled WGS sequence"/>
</dbReference>
<dbReference type="AlphaFoldDB" id="A0A446BVT2"/>
<evidence type="ECO:0000313" key="1">
    <source>
        <dbReference type="EMBL" id="SPQ26652.1"/>
    </source>
</evidence>
<organism evidence="1 2">
    <name type="scientific">Thermothielavioides terrestris</name>
    <dbReference type="NCBI Taxonomy" id="2587410"/>
    <lineage>
        <taxon>Eukaryota</taxon>
        <taxon>Fungi</taxon>
        <taxon>Dikarya</taxon>
        <taxon>Ascomycota</taxon>
        <taxon>Pezizomycotina</taxon>
        <taxon>Sordariomycetes</taxon>
        <taxon>Sordariomycetidae</taxon>
        <taxon>Sordariales</taxon>
        <taxon>Chaetomiaceae</taxon>
        <taxon>Thermothielavioides</taxon>
    </lineage>
</organism>
<evidence type="ECO:0000313" key="2">
    <source>
        <dbReference type="Proteomes" id="UP000289323"/>
    </source>
</evidence>
<accession>A0A446BVT2</accession>
<sequence length="18" mass="1922">MSTSTNVTEDLGSLPQEL</sequence>
<proteinExistence type="predicted"/>
<gene>
    <name evidence="1" type="ORF">TT172_LOCUS9071</name>
</gene>
<dbReference type="EMBL" id="OUUZ01000018">
    <property type="protein sequence ID" value="SPQ26652.1"/>
    <property type="molecule type" value="Genomic_DNA"/>
</dbReference>
<reference evidence="1 2" key="1">
    <citation type="submission" date="2018-04" db="EMBL/GenBank/DDBJ databases">
        <authorList>
            <person name="Huttner S."/>
            <person name="Dainat J."/>
        </authorList>
    </citation>
    <scope>NUCLEOTIDE SEQUENCE [LARGE SCALE GENOMIC DNA]</scope>
</reference>
<protein>
    <submittedName>
        <fullName evidence="1">69f2dddd-294a-49fa-b18a-c46a2c2debd9</fullName>
    </submittedName>
</protein>
<name>A0A446BVT2_9PEZI</name>